<sequence>MVNRVCQNVSGALEEKSTQTNAHMGLVMALAKRNATIVEPYARLLIQAGLRILNAGVVEGNSQKRLSAIQW</sequence>
<dbReference type="EMBL" id="CAEKDK010000007">
    <property type="protein sequence ID" value="CAB4285779.1"/>
    <property type="molecule type" value="Genomic_DNA"/>
</dbReference>
<protein>
    <submittedName>
        <fullName evidence="1">Uncharacterized protein</fullName>
    </submittedName>
</protein>
<dbReference type="AlphaFoldDB" id="A0A6J5V9S4"/>
<reference evidence="1 2" key="1">
    <citation type="submission" date="2020-05" db="EMBL/GenBank/DDBJ databases">
        <authorList>
            <person name="Campoy J."/>
            <person name="Schneeberger K."/>
            <person name="Spophaly S."/>
        </authorList>
    </citation>
    <scope>NUCLEOTIDE SEQUENCE [LARGE SCALE GENOMIC DNA]</scope>
    <source>
        <strain evidence="1">PruArmRojPasFocal</strain>
    </source>
</reference>
<evidence type="ECO:0000313" key="2">
    <source>
        <dbReference type="Proteomes" id="UP000507222"/>
    </source>
</evidence>
<dbReference type="GO" id="GO:0032797">
    <property type="term" value="C:SMN complex"/>
    <property type="evidence" value="ECO:0007669"/>
    <property type="project" value="TreeGrafter"/>
</dbReference>
<dbReference type="GO" id="GO:0005634">
    <property type="term" value="C:nucleus"/>
    <property type="evidence" value="ECO:0007669"/>
    <property type="project" value="TreeGrafter"/>
</dbReference>
<gene>
    <name evidence="1" type="ORF">CURHAP_LOCUS41688</name>
</gene>
<dbReference type="Proteomes" id="UP000507222">
    <property type="component" value="Unassembled WGS sequence"/>
</dbReference>
<evidence type="ECO:0000313" key="1">
    <source>
        <dbReference type="EMBL" id="CAB4285779.1"/>
    </source>
</evidence>
<organism evidence="1 2">
    <name type="scientific">Prunus armeniaca</name>
    <name type="common">Apricot</name>
    <name type="synonym">Armeniaca vulgaris</name>
    <dbReference type="NCBI Taxonomy" id="36596"/>
    <lineage>
        <taxon>Eukaryota</taxon>
        <taxon>Viridiplantae</taxon>
        <taxon>Streptophyta</taxon>
        <taxon>Embryophyta</taxon>
        <taxon>Tracheophyta</taxon>
        <taxon>Spermatophyta</taxon>
        <taxon>Magnoliopsida</taxon>
        <taxon>eudicotyledons</taxon>
        <taxon>Gunneridae</taxon>
        <taxon>Pentapetalae</taxon>
        <taxon>rosids</taxon>
        <taxon>fabids</taxon>
        <taxon>Rosales</taxon>
        <taxon>Rosaceae</taxon>
        <taxon>Amygdaloideae</taxon>
        <taxon>Amygdaleae</taxon>
        <taxon>Prunus</taxon>
    </lineage>
</organism>
<accession>A0A6J5V9S4</accession>
<dbReference type="GO" id="GO:0000387">
    <property type="term" value="P:spliceosomal snRNP assembly"/>
    <property type="evidence" value="ECO:0007669"/>
    <property type="project" value="TreeGrafter"/>
</dbReference>
<name>A0A6J5V9S4_PRUAR</name>
<proteinExistence type="predicted"/>
<dbReference type="PANTHER" id="PTHR12794">
    <property type="entry name" value="GEMIN2"/>
    <property type="match status" value="1"/>
</dbReference>
<dbReference type="PANTHER" id="PTHR12794:SF2">
    <property type="entry name" value="PROTEIN SINE1"/>
    <property type="match status" value="1"/>
</dbReference>